<dbReference type="RefSeq" id="WP_404635523.1">
    <property type="nucleotide sequence ID" value="NZ_JADIKM010000006.1"/>
</dbReference>
<gene>
    <name evidence="2" type="ORF">ISP17_17620</name>
</gene>
<name>A0ABW8K199_9GAMM</name>
<dbReference type="Proteomes" id="UP001620460">
    <property type="component" value="Unassembled WGS sequence"/>
</dbReference>
<organism evidence="2 3">
    <name type="scientific">Dyella ginsengisoli</name>
    <dbReference type="NCBI Taxonomy" id="363848"/>
    <lineage>
        <taxon>Bacteria</taxon>
        <taxon>Pseudomonadati</taxon>
        <taxon>Pseudomonadota</taxon>
        <taxon>Gammaproteobacteria</taxon>
        <taxon>Lysobacterales</taxon>
        <taxon>Rhodanobacteraceae</taxon>
        <taxon>Dyella</taxon>
    </lineage>
</organism>
<protein>
    <submittedName>
        <fullName evidence="2">Uncharacterized protein</fullName>
    </submittedName>
</protein>
<keyword evidence="1" id="KW-0812">Transmembrane</keyword>
<keyword evidence="1" id="KW-0472">Membrane</keyword>
<keyword evidence="1" id="KW-1133">Transmembrane helix</keyword>
<comment type="caution">
    <text evidence="2">The sequence shown here is derived from an EMBL/GenBank/DDBJ whole genome shotgun (WGS) entry which is preliminary data.</text>
</comment>
<feature type="transmembrane region" description="Helical" evidence="1">
    <location>
        <begin position="53"/>
        <end position="71"/>
    </location>
</feature>
<evidence type="ECO:0000256" key="1">
    <source>
        <dbReference type="SAM" id="Phobius"/>
    </source>
</evidence>
<evidence type="ECO:0000313" key="2">
    <source>
        <dbReference type="EMBL" id="MFK2905782.1"/>
    </source>
</evidence>
<evidence type="ECO:0000313" key="3">
    <source>
        <dbReference type="Proteomes" id="UP001620460"/>
    </source>
</evidence>
<accession>A0ABW8K199</accession>
<feature type="transmembrane region" description="Helical" evidence="1">
    <location>
        <begin position="91"/>
        <end position="109"/>
    </location>
</feature>
<feature type="transmembrane region" description="Helical" evidence="1">
    <location>
        <begin position="20"/>
        <end position="41"/>
    </location>
</feature>
<reference evidence="2 3" key="1">
    <citation type="submission" date="2020-10" db="EMBL/GenBank/DDBJ databases">
        <title>Phylogeny of dyella-like bacteria.</title>
        <authorList>
            <person name="Fu J."/>
        </authorList>
    </citation>
    <scope>NUCLEOTIDE SEQUENCE [LARGE SCALE GENOMIC DNA]</scope>
    <source>
        <strain evidence="2 3">Gsoil3046</strain>
    </source>
</reference>
<keyword evidence="3" id="KW-1185">Reference proteome</keyword>
<dbReference type="EMBL" id="JADIKM010000006">
    <property type="protein sequence ID" value="MFK2905782.1"/>
    <property type="molecule type" value="Genomic_DNA"/>
</dbReference>
<sequence>MTESKPSSRLLDYDLCVHIFTASAGMVGVCLTVIGIIRVVISLRKADLFVDDLLAGDAILYLIACLLSYWALRTRNLKRNHRVERVADVMFLVALTLTAISAGMIAWAISVR</sequence>
<proteinExistence type="predicted"/>